<protein>
    <submittedName>
        <fullName evidence="7">Transcriptional regulatory protein, C terminal</fullName>
    </submittedName>
</protein>
<dbReference type="Pfam" id="PF13191">
    <property type="entry name" value="AAA_16"/>
    <property type="match status" value="1"/>
</dbReference>
<dbReference type="PANTHER" id="PTHR35807">
    <property type="entry name" value="TRANSCRIPTIONAL REGULATOR REDD-RELATED"/>
    <property type="match status" value="1"/>
</dbReference>
<name>A0A1H7PNT4_9NOCA</name>
<dbReference type="SUPFAM" id="SSF48452">
    <property type="entry name" value="TPR-like"/>
    <property type="match status" value="1"/>
</dbReference>
<dbReference type="InterPro" id="IPR036388">
    <property type="entry name" value="WH-like_DNA-bd_sf"/>
</dbReference>
<evidence type="ECO:0000256" key="2">
    <source>
        <dbReference type="ARBA" id="ARBA00023015"/>
    </source>
</evidence>
<evidence type="ECO:0000259" key="6">
    <source>
        <dbReference type="PROSITE" id="PS51755"/>
    </source>
</evidence>
<organism evidence="7 8">
    <name type="scientific">Rhodococcus maanshanensis</name>
    <dbReference type="NCBI Taxonomy" id="183556"/>
    <lineage>
        <taxon>Bacteria</taxon>
        <taxon>Bacillati</taxon>
        <taxon>Actinomycetota</taxon>
        <taxon>Actinomycetes</taxon>
        <taxon>Mycobacteriales</taxon>
        <taxon>Nocardiaceae</taxon>
        <taxon>Rhodococcus</taxon>
    </lineage>
</organism>
<dbReference type="InterPro" id="IPR005158">
    <property type="entry name" value="BTAD"/>
</dbReference>
<evidence type="ECO:0000313" key="8">
    <source>
        <dbReference type="Proteomes" id="UP000198677"/>
    </source>
</evidence>
<accession>A0A1H7PNT4</accession>
<evidence type="ECO:0000256" key="3">
    <source>
        <dbReference type="ARBA" id="ARBA00023125"/>
    </source>
</evidence>
<proteinExistence type="inferred from homology"/>
<dbReference type="Pfam" id="PF00486">
    <property type="entry name" value="Trans_reg_C"/>
    <property type="match status" value="1"/>
</dbReference>
<dbReference type="EMBL" id="FOAW01000008">
    <property type="protein sequence ID" value="SEL37269.1"/>
    <property type="molecule type" value="Genomic_DNA"/>
</dbReference>
<keyword evidence="2" id="KW-0805">Transcription regulation</keyword>
<reference evidence="8" key="1">
    <citation type="submission" date="2016-10" db="EMBL/GenBank/DDBJ databases">
        <authorList>
            <person name="Varghese N."/>
            <person name="Submissions S."/>
        </authorList>
    </citation>
    <scope>NUCLEOTIDE SEQUENCE [LARGE SCALE GENOMIC DNA]</scope>
    <source>
        <strain evidence="8">DSM 44675</strain>
    </source>
</reference>
<dbReference type="Gene3D" id="3.40.50.300">
    <property type="entry name" value="P-loop containing nucleotide triphosphate hydrolases"/>
    <property type="match status" value="1"/>
</dbReference>
<gene>
    <name evidence="7" type="ORF">SAMN05444583_108111</name>
</gene>
<dbReference type="InterPro" id="IPR041664">
    <property type="entry name" value="AAA_16"/>
</dbReference>
<evidence type="ECO:0000313" key="7">
    <source>
        <dbReference type="EMBL" id="SEL37269.1"/>
    </source>
</evidence>
<dbReference type="SUPFAM" id="SSF52540">
    <property type="entry name" value="P-loop containing nucleoside triphosphate hydrolases"/>
    <property type="match status" value="1"/>
</dbReference>
<dbReference type="PROSITE" id="PS51755">
    <property type="entry name" value="OMPR_PHOB"/>
    <property type="match status" value="1"/>
</dbReference>
<dbReference type="AlphaFoldDB" id="A0A1H7PNT4"/>
<dbReference type="SMART" id="SM00862">
    <property type="entry name" value="Trans_reg_C"/>
    <property type="match status" value="1"/>
</dbReference>
<dbReference type="Proteomes" id="UP000198677">
    <property type="component" value="Unassembled WGS sequence"/>
</dbReference>
<dbReference type="InterPro" id="IPR027417">
    <property type="entry name" value="P-loop_NTPase"/>
</dbReference>
<dbReference type="GO" id="GO:0000160">
    <property type="term" value="P:phosphorelay signal transduction system"/>
    <property type="evidence" value="ECO:0007669"/>
    <property type="project" value="InterPro"/>
</dbReference>
<dbReference type="SMART" id="SM01043">
    <property type="entry name" value="BTAD"/>
    <property type="match status" value="1"/>
</dbReference>
<feature type="domain" description="OmpR/PhoB-type" evidence="6">
    <location>
        <begin position="3"/>
        <end position="107"/>
    </location>
</feature>
<dbReference type="InterPro" id="IPR001867">
    <property type="entry name" value="OmpR/PhoB-type_DNA-bd"/>
</dbReference>
<sequence length="1078" mass="115827">MTDATAAASAVYLRVLGPSAATVGNKDVALGGPSARAVLARLAAAAGRVVSTDLLIDDLWAGQPPPKALSALQVHVSNLRRVLEPARAPRTPATVIVSAPPGYALRLPPESVDAWHFERLVVEGLHASDPPTRIALLSQALDLWRGVPYHECVDADWARIESERLTELHDTALETRAHAYLDDGKPALVVDELGRHATRNPGREHGVRLLALALYRTGRQADSLETLRRTRAYLADELGVDPSAELQGLERDILHQEPSLTMAPATPTNHAPAAQEIRWDEAPVTGRGEELDALRLAARQSAQEGLHLVWIGGDAGEGKSTLAQAFADEAAGSGWQVAWGRCPEVDGAPSGWPWLEVLRQFGDEDPGTPFEVGRRVEARLTAAGARTLIVLDDVHRADEPTLQVLRHLAATGRKSTSVLLCTFRPTEAAADLQATWAATAGIPGSRLTLRGLGREGAAAIARQSGVADVDDALLADLIDRTGGNPLFIREYSRLIASEGAAAIRTTVPDGVRDVLSRRISRLPEKTVVELRRAAVLGREADLAVLAAVGEIDDDALLDSLEPALLTGIIVEPSPDRVRFSHDLTRETLYDSVPRMRRRRMHASALSALAAHSPTDSAALAHHAVESATPTTAADALRYVRAGARDAESQASYREALALWKSAESLCEMTIEPDPGELVEVLIPRVGVQARTGDVIGARETYRRAIRIAQERHDPDALLRALVSWDAPVVWTIRVEPDVDTFVLDAIDGAAGRDSLTASDRARLLSARVFELEGIDDESSLAAAREARRVARESGDNRALMRALNAFGYIAFGPDLADERITNAEELLAAARAEGDEGFVSVAYFQRFLAATAGTDFELAYHHAELATRHAAGHQLTQMLGVVAVFEAMVELMAGRLESAEHRFTAISTAMHEQGVASAQWIATIGRLGVGVARGDLSALAGELGVIESMRPQAIRFPLILALLDGGDVPAATQLWASSTPYPRDYYWLGMTTFRARAAARLGDVKVARQTYEELLPFASRIAGLDSGSLYAGPVDAALGDVAELLGDDDAAARWRAAASDLVKLVSERLRERESTAPR</sequence>
<keyword evidence="8" id="KW-1185">Reference proteome</keyword>
<dbReference type="SUPFAM" id="SSF46894">
    <property type="entry name" value="C-terminal effector domain of the bipartite response regulators"/>
    <property type="match status" value="1"/>
</dbReference>
<dbReference type="InterPro" id="IPR051677">
    <property type="entry name" value="AfsR-DnrI-RedD_regulator"/>
</dbReference>
<dbReference type="InterPro" id="IPR016032">
    <property type="entry name" value="Sig_transdc_resp-reg_C-effctor"/>
</dbReference>
<dbReference type="OrthoDB" id="134712at2"/>
<feature type="DNA-binding region" description="OmpR/PhoB-type" evidence="5">
    <location>
        <begin position="3"/>
        <end position="107"/>
    </location>
</feature>
<dbReference type="RefSeq" id="WP_072752954.1">
    <property type="nucleotide sequence ID" value="NZ_FOAW01000008.1"/>
</dbReference>
<dbReference type="GO" id="GO:0003677">
    <property type="term" value="F:DNA binding"/>
    <property type="evidence" value="ECO:0007669"/>
    <property type="project" value="UniProtKB-UniRule"/>
</dbReference>
<dbReference type="Gene3D" id="1.10.10.10">
    <property type="entry name" value="Winged helix-like DNA-binding domain superfamily/Winged helix DNA-binding domain"/>
    <property type="match status" value="1"/>
</dbReference>
<dbReference type="CDD" id="cd15831">
    <property type="entry name" value="BTAD"/>
    <property type="match status" value="1"/>
</dbReference>
<dbReference type="PANTHER" id="PTHR35807:SF1">
    <property type="entry name" value="TRANSCRIPTIONAL REGULATOR REDD"/>
    <property type="match status" value="1"/>
</dbReference>
<evidence type="ECO:0000256" key="5">
    <source>
        <dbReference type="PROSITE-ProRule" id="PRU01091"/>
    </source>
</evidence>
<keyword evidence="4" id="KW-0804">Transcription</keyword>
<comment type="similarity">
    <text evidence="1">Belongs to the AfsR/DnrI/RedD regulatory family.</text>
</comment>
<evidence type="ECO:0000256" key="1">
    <source>
        <dbReference type="ARBA" id="ARBA00005820"/>
    </source>
</evidence>
<dbReference type="InterPro" id="IPR011990">
    <property type="entry name" value="TPR-like_helical_dom_sf"/>
</dbReference>
<evidence type="ECO:0000256" key="4">
    <source>
        <dbReference type="ARBA" id="ARBA00023163"/>
    </source>
</evidence>
<dbReference type="Gene3D" id="1.25.40.10">
    <property type="entry name" value="Tetratricopeptide repeat domain"/>
    <property type="match status" value="1"/>
</dbReference>
<keyword evidence="3 5" id="KW-0238">DNA-binding</keyword>
<dbReference type="GO" id="GO:0006355">
    <property type="term" value="P:regulation of DNA-templated transcription"/>
    <property type="evidence" value="ECO:0007669"/>
    <property type="project" value="InterPro"/>
</dbReference>
<dbReference type="Pfam" id="PF03704">
    <property type="entry name" value="BTAD"/>
    <property type="match status" value="1"/>
</dbReference>